<keyword evidence="3" id="KW-0804">Transcription</keyword>
<accession>A0AAJ1C0H1</accession>
<evidence type="ECO:0000256" key="2">
    <source>
        <dbReference type="ARBA" id="ARBA00023125"/>
    </source>
</evidence>
<reference evidence="5" key="1">
    <citation type="submission" date="2022-06" db="EMBL/GenBank/DDBJ databases">
        <authorList>
            <person name="Sun Q."/>
        </authorList>
    </citation>
    <scope>NUCLEOTIDE SEQUENCE</scope>
    <source>
        <strain evidence="5">S101</strain>
    </source>
</reference>
<dbReference type="Pfam" id="PF12833">
    <property type="entry name" value="HTH_18"/>
    <property type="match status" value="1"/>
</dbReference>
<dbReference type="PROSITE" id="PS01124">
    <property type="entry name" value="HTH_ARAC_FAMILY_2"/>
    <property type="match status" value="1"/>
</dbReference>
<dbReference type="Proteomes" id="UP001155380">
    <property type="component" value="Unassembled WGS sequence"/>
</dbReference>
<evidence type="ECO:0000256" key="3">
    <source>
        <dbReference type="ARBA" id="ARBA00023163"/>
    </source>
</evidence>
<name>A0AAJ1C0H1_9HYPH</name>
<keyword evidence="1" id="KW-0805">Transcription regulation</keyword>
<dbReference type="InterPro" id="IPR050204">
    <property type="entry name" value="AraC_XylS_family_regulators"/>
</dbReference>
<proteinExistence type="predicted"/>
<dbReference type="RefSeq" id="WP_250914377.1">
    <property type="nucleotide sequence ID" value="NZ_JAMXLX010000007.1"/>
</dbReference>
<evidence type="ECO:0000313" key="5">
    <source>
        <dbReference type="EMBL" id="MCO5959025.1"/>
    </source>
</evidence>
<dbReference type="PANTHER" id="PTHR46796">
    <property type="entry name" value="HTH-TYPE TRANSCRIPTIONAL ACTIVATOR RHAS-RELATED"/>
    <property type="match status" value="1"/>
</dbReference>
<dbReference type="InterPro" id="IPR020449">
    <property type="entry name" value="Tscrpt_reg_AraC-type_HTH"/>
</dbReference>
<dbReference type="AlphaFoldDB" id="A0AAJ1C0H1"/>
<dbReference type="EMBL" id="JAMXLX010000007">
    <property type="protein sequence ID" value="MCO5959025.1"/>
    <property type="molecule type" value="Genomic_DNA"/>
</dbReference>
<keyword evidence="2" id="KW-0238">DNA-binding</keyword>
<dbReference type="InterPro" id="IPR018060">
    <property type="entry name" value="HTH_AraC"/>
</dbReference>
<dbReference type="GO" id="GO:0043565">
    <property type="term" value="F:sequence-specific DNA binding"/>
    <property type="evidence" value="ECO:0007669"/>
    <property type="project" value="InterPro"/>
</dbReference>
<evidence type="ECO:0000313" key="6">
    <source>
        <dbReference type="Proteomes" id="UP001155380"/>
    </source>
</evidence>
<dbReference type="SUPFAM" id="SSF46689">
    <property type="entry name" value="Homeodomain-like"/>
    <property type="match status" value="2"/>
</dbReference>
<dbReference type="GO" id="GO:0003700">
    <property type="term" value="F:DNA-binding transcription factor activity"/>
    <property type="evidence" value="ECO:0007669"/>
    <property type="project" value="InterPro"/>
</dbReference>
<dbReference type="SMART" id="SM00342">
    <property type="entry name" value="HTH_ARAC"/>
    <property type="match status" value="1"/>
</dbReference>
<evidence type="ECO:0000259" key="4">
    <source>
        <dbReference type="PROSITE" id="PS01124"/>
    </source>
</evidence>
<dbReference type="InterPro" id="IPR009057">
    <property type="entry name" value="Homeodomain-like_sf"/>
</dbReference>
<evidence type="ECO:0000256" key="1">
    <source>
        <dbReference type="ARBA" id="ARBA00023015"/>
    </source>
</evidence>
<sequence>MNLSGREMASVGICFGIPDAPCLVTVPVKFAPFSVTRIDRDLVEGDARRIRLPADDAYFLMLYLDDALHCDVLPDGSCSALCRYERGSLCLVDLRNGASIELHSGLHALAFMLPQSLFDEIADNSPTTRRRRLRCRRGEQDAVISNLGVALLAMFEGGAASPPALLQHLATAICAHLLQDYSDAALRNGMSESALSLWQEKAAKDLMLENLAEDLPLSAIAEATGLSTGHFAQEFKKATGSTPHQWLTLQRVERAKDLLRQDGFSLKDIAGHCGFTDQSHFTKVFSRLTGMTPAVWRKALFH</sequence>
<gene>
    <name evidence="5" type="ORF">NBH21_19785</name>
</gene>
<feature type="domain" description="HTH araC/xylS-type" evidence="4">
    <location>
        <begin position="201"/>
        <end position="299"/>
    </location>
</feature>
<dbReference type="Gene3D" id="1.10.10.60">
    <property type="entry name" value="Homeodomain-like"/>
    <property type="match status" value="2"/>
</dbReference>
<protein>
    <submittedName>
        <fullName evidence="5">AraC family transcriptional regulator</fullName>
    </submittedName>
</protein>
<dbReference type="PANTHER" id="PTHR46796:SF14">
    <property type="entry name" value="TRANSCRIPTIONAL REGULATORY PROTEIN"/>
    <property type="match status" value="1"/>
</dbReference>
<organism evidence="5 6">
    <name type="scientific">Ciceribacter sichuanensis</name>
    <dbReference type="NCBI Taxonomy" id="2949647"/>
    <lineage>
        <taxon>Bacteria</taxon>
        <taxon>Pseudomonadati</taxon>
        <taxon>Pseudomonadota</taxon>
        <taxon>Alphaproteobacteria</taxon>
        <taxon>Hyphomicrobiales</taxon>
        <taxon>Rhizobiaceae</taxon>
        <taxon>Ciceribacter</taxon>
    </lineage>
</organism>
<comment type="caution">
    <text evidence="5">The sequence shown here is derived from an EMBL/GenBank/DDBJ whole genome shotgun (WGS) entry which is preliminary data.</text>
</comment>
<dbReference type="PRINTS" id="PR00032">
    <property type="entry name" value="HTHARAC"/>
</dbReference>